<reference evidence="4 5" key="1">
    <citation type="journal article" date="2018" name="BMC Genomics">
        <title>Genomic evidence for intraspecific hybridization in a clonal and extremely halotolerant yeast.</title>
        <authorList>
            <person name="Gostincar C."/>
            <person name="Stajich J.E."/>
            <person name="Zupancic J."/>
            <person name="Zalar P."/>
            <person name="Gunde-Cimerman N."/>
        </authorList>
    </citation>
    <scope>NUCLEOTIDE SEQUENCE [LARGE SCALE GENOMIC DNA]</scope>
    <source>
        <strain evidence="3 5">EXF-6651</strain>
        <strain evidence="2 4">EXF-6669</strain>
    </source>
</reference>
<dbReference type="EMBL" id="QWIM01002802">
    <property type="protein sequence ID" value="RMY07838.1"/>
    <property type="molecule type" value="Genomic_DNA"/>
</dbReference>
<comment type="caution">
    <text evidence="3">The sequence shown here is derived from an EMBL/GenBank/DDBJ whole genome shotgun (WGS) entry which is preliminary data.</text>
</comment>
<name>A0A3M6YXR5_HORWE</name>
<feature type="compositionally biased region" description="Pro residues" evidence="1">
    <location>
        <begin position="85"/>
        <end position="107"/>
    </location>
</feature>
<gene>
    <name evidence="3" type="ORF">D0866_14844</name>
    <name evidence="2" type="ORF">D0867_14863</name>
</gene>
<feature type="compositionally biased region" description="Low complexity" evidence="1">
    <location>
        <begin position="21"/>
        <end position="61"/>
    </location>
</feature>
<evidence type="ECO:0000313" key="2">
    <source>
        <dbReference type="EMBL" id="RMX91695.1"/>
    </source>
</evidence>
<accession>A0A3M6YXR5</accession>
<sequence>MPPVQLHLDDPVAPQHPQGVTPQTAPADPASATAPANNPATTTSAATSAYPPAQPGQAAVPAPTPYAPPISQPAPTRTSQLPQDGSPPPPQPGAGPVPSSSLPPPPKAGESPTATAKPQGTAFTGALNQMHIPPPPQTNLAPTHSTTVAAPGAGYVPPGGSGGPTTLNLGPVPPAAAPSSAVSQDGPGRRSSEHLPGYQQNVYAQEMTPAQRASLEGEQRREGFAAQLGGAFGGNAGAQDGGLGGGTMGGNAGSGVGGEGEGVWGTAKSWLGAAGSKLAETEEEVWRRINGK</sequence>
<dbReference type="Proteomes" id="UP000271337">
    <property type="component" value="Unassembled WGS sequence"/>
</dbReference>
<feature type="compositionally biased region" description="Low complexity" evidence="1">
    <location>
        <begin position="73"/>
        <end position="84"/>
    </location>
</feature>
<evidence type="ECO:0000313" key="3">
    <source>
        <dbReference type="EMBL" id="RMY07838.1"/>
    </source>
</evidence>
<evidence type="ECO:0000313" key="5">
    <source>
        <dbReference type="Proteomes" id="UP000276864"/>
    </source>
</evidence>
<feature type="compositionally biased region" description="Pro residues" evidence="1">
    <location>
        <begin position="62"/>
        <end position="72"/>
    </location>
</feature>
<feature type="compositionally biased region" description="Polar residues" evidence="1">
    <location>
        <begin position="112"/>
        <end position="122"/>
    </location>
</feature>
<proteinExistence type="predicted"/>
<organism evidence="3 5">
    <name type="scientific">Hortaea werneckii</name>
    <name type="common">Black yeast</name>
    <name type="synonym">Cladosporium werneckii</name>
    <dbReference type="NCBI Taxonomy" id="91943"/>
    <lineage>
        <taxon>Eukaryota</taxon>
        <taxon>Fungi</taxon>
        <taxon>Dikarya</taxon>
        <taxon>Ascomycota</taxon>
        <taxon>Pezizomycotina</taxon>
        <taxon>Dothideomycetes</taxon>
        <taxon>Dothideomycetidae</taxon>
        <taxon>Mycosphaerellales</taxon>
        <taxon>Teratosphaeriaceae</taxon>
        <taxon>Hortaea</taxon>
    </lineage>
</organism>
<protein>
    <submittedName>
        <fullName evidence="3">Uncharacterized protein</fullName>
    </submittedName>
</protein>
<evidence type="ECO:0000256" key="1">
    <source>
        <dbReference type="SAM" id="MobiDB-lite"/>
    </source>
</evidence>
<dbReference type="VEuPathDB" id="FungiDB:BTJ68_05279"/>
<dbReference type="Proteomes" id="UP000276864">
    <property type="component" value="Unassembled WGS sequence"/>
</dbReference>
<feature type="region of interest" description="Disordered" evidence="1">
    <location>
        <begin position="1"/>
        <end position="196"/>
    </location>
</feature>
<dbReference type="EMBL" id="QWIL01002930">
    <property type="protein sequence ID" value="RMX91695.1"/>
    <property type="molecule type" value="Genomic_DNA"/>
</dbReference>
<dbReference type="AlphaFoldDB" id="A0A3M6YXR5"/>
<feature type="compositionally biased region" description="Low complexity" evidence="1">
    <location>
        <begin position="147"/>
        <end position="156"/>
    </location>
</feature>
<evidence type="ECO:0000313" key="4">
    <source>
        <dbReference type="Proteomes" id="UP000271337"/>
    </source>
</evidence>
<dbReference type="OrthoDB" id="5385910at2759"/>